<keyword evidence="9" id="KW-1185">Reference proteome</keyword>
<dbReference type="InterPro" id="IPR020472">
    <property type="entry name" value="WD40_PAC1"/>
</dbReference>
<dbReference type="Gene3D" id="2.130.10.10">
    <property type="entry name" value="YVTN repeat-like/Quinoprotein amine dehydrogenase"/>
    <property type="match status" value="1"/>
</dbReference>
<feature type="repeat" description="WD" evidence="7">
    <location>
        <begin position="444"/>
        <end position="485"/>
    </location>
</feature>
<reference evidence="10" key="2">
    <citation type="submission" date="2025-08" db="UniProtKB">
        <authorList>
            <consortium name="RefSeq"/>
        </authorList>
    </citation>
    <scope>IDENTIFICATION</scope>
    <source>
        <tissue evidence="10">Leaf</tissue>
    </source>
</reference>
<dbReference type="PROSITE" id="PS00678">
    <property type="entry name" value="WD_REPEATS_1"/>
    <property type="match status" value="2"/>
</dbReference>
<dbReference type="OrthoDB" id="1367865at2759"/>
<dbReference type="FunFam" id="1.20.960.30:FF:000001">
    <property type="entry name" value="F-box-like/WD repeat-containing protein TBL1XR1"/>
    <property type="match status" value="1"/>
</dbReference>
<dbReference type="Pfam" id="PF08513">
    <property type="entry name" value="LisH"/>
    <property type="match status" value="1"/>
</dbReference>
<proteinExistence type="predicted"/>
<evidence type="ECO:0000256" key="5">
    <source>
        <dbReference type="ARBA" id="ARBA00023163"/>
    </source>
</evidence>
<feature type="repeat" description="WD" evidence="7">
    <location>
        <begin position="361"/>
        <end position="402"/>
    </location>
</feature>
<feature type="repeat" description="WD" evidence="7">
    <location>
        <begin position="486"/>
        <end position="536"/>
    </location>
</feature>
<dbReference type="PROSITE" id="PS50082">
    <property type="entry name" value="WD_REPEATS_2"/>
    <property type="match status" value="6"/>
</dbReference>
<name>A0A1S3US39_VIGRR</name>
<dbReference type="Proteomes" id="UP000087766">
    <property type="component" value="Chromosome 7"/>
</dbReference>
<dbReference type="GeneID" id="106768330"/>
<keyword evidence="6" id="KW-0539">Nucleus</keyword>
<dbReference type="PROSITE" id="PS50294">
    <property type="entry name" value="WD_REPEATS_REGION"/>
    <property type="match status" value="6"/>
</dbReference>
<dbReference type="Pfam" id="PF00400">
    <property type="entry name" value="WD40"/>
    <property type="match status" value="7"/>
</dbReference>
<accession>A0A1S3US39</accession>
<dbReference type="GO" id="GO:0003714">
    <property type="term" value="F:transcription corepressor activity"/>
    <property type="evidence" value="ECO:0007669"/>
    <property type="project" value="InterPro"/>
</dbReference>
<feature type="region of interest" description="Disordered" evidence="8">
    <location>
        <begin position="109"/>
        <end position="211"/>
    </location>
</feature>
<keyword evidence="5" id="KW-0804">Transcription</keyword>
<organism evidence="9 10">
    <name type="scientific">Vigna radiata var. radiata</name>
    <name type="common">Mung bean</name>
    <name type="synonym">Phaseolus aureus</name>
    <dbReference type="NCBI Taxonomy" id="3916"/>
    <lineage>
        <taxon>Eukaryota</taxon>
        <taxon>Viridiplantae</taxon>
        <taxon>Streptophyta</taxon>
        <taxon>Embryophyta</taxon>
        <taxon>Tracheophyta</taxon>
        <taxon>Spermatophyta</taxon>
        <taxon>Magnoliopsida</taxon>
        <taxon>eudicotyledons</taxon>
        <taxon>Gunneridae</taxon>
        <taxon>Pentapetalae</taxon>
        <taxon>rosids</taxon>
        <taxon>fabids</taxon>
        <taxon>Fabales</taxon>
        <taxon>Fabaceae</taxon>
        <taxon>Papilionoideae</taxon>
        <taxon>50 kb inversion clade</taxon>
        <taxon>NPAAA clade</taxon>
        <taxon>indigoferoid/millettioid clade</taxon>
        <taxon>Phaseoleae</taxon>
        <taxon>Vigna</taxon>
    </lineage>
</organism>
<comment type="subcellular location">
    <subcellularLocation>
        <location evidence="1">Nucleus</location>
    </subcellularLocation>
</comment>
<evidence type="ECO:0000256" key="2">
    <source>
        <dbReference type="ARBA" id="ARBA00022574"/>
    </source>
</evidence>
<dbReference type="SMART" id="SM00320">
    <property type="entry name" value="WD40"/>
    <property type="match status" value="8"/>
</dbReference>
<dbReference type="InterPro" id="IPR001680">
    <property type="entry name" value="WD40_rpt"/>
</dbReference>
<sequence length="613" mass="69945">MASISAAELNFLVFRYLQESGFTHAAFTFGYEAGINKCSIDGNLVPQGALVTFVQKGLQYFEMEANLSNCDADLEEDFSFLQPLDIITKDVHELRQIISERRKKLQKERKKEIEKEHEGERVRAREKERREREKEVEKDRREREKEVERDRREREKELEKERREKEKEVEKERREREKELEKERREREKELEKDREKVETDKDREQQHGDQNVRDMVIDHEDRVPVKHEENGAVGGPEPMDISTTSTSQLCEIPSSCVTILEGHTSEVCACAWSPTGSLLASGSGDSTARIWTIAEGRCKPGSHNGPLSVLVLKHVRGKTNEKSKDVTTLDWNGEGTLLATGSYDGQARIWTTNGELKSTLSKHKGPIFSLKWNKKGDYLLTGSCDQTAIVWDVKAEEWKQQFEFHSGPTLDVDWRNNVSFATSSTDNMIYVCKIGETRPIKTFAGHQGEVNCVKWDPTGSLLASCSDDITAKIWSMKQDTYLHDLREHSKEIYTIRWSPTGPGTNNPNHKLVLASASFDSTVKLWDVELGKLIYSLDGHRHPVYSVAFSPNGEYLVSGSLDRSMHIWSLKEGKIVKTYTGNGGIFEVCWNKEGDKIAACFANNTVCVLDFRM</sequence>
<dbReference type="AlphaFoldDB" id="A0A1S3US39"/>
<dbReference type="GO" id="GO:0000118">
    <property type="term" value="C:histone deacetylase complex"/>
    <property type="evidence" value="ECO:0007669"/>
    <property type="project" value="TreeGrafter"/>
</dbReference>
<dbReference type="RefSeq" id="XP_014508903.1">
    <property type="nucleotide sequence ID" value="XM_014653417.2"/>
</dbReference>
<evidence type="ECO:0000256" key="7">
    <source>
        <dbReference type="PROSITE-ProRule" id="PRU00221"/>
    </source>
</evidence>
<dbReference type="InterPro" id="IPR045183">
    <property type="entry name" value="Ebi-like"/>
</dbReference>
<dbReference type="Gene3D" id="1.20.960.30">
    <property type="match status" value="1"/>
</dbReference>
<dbReference type="PRINTS" id="PR00320">
    <property type="entry name" value="GPROTEINBRPT"/>
</dbReference>
<dbReference type="PANTHER" id="PTHR22846">
    <property type="entry name" value="WD40 REPEAT PROTEIN"/>
    <property type="match status" value="1"/>
</dbReference>
<evidence type="ECO:0000256" key="3">
    <source>
        <dbReference type="ARBA" id="ARBA00022737"/>
    </source>
</evidence>
<dbReference type="InterPro" id="IPR006594">
    <property type="entry name" value="LisH"/>
</dbReference>
<keyword evidence="2 7" id="KW-0853">WD repeat</keyword>
<dbReference type="PROSITE" id="PS50896">
    <property type="entry name" value="LISH"/>
    <property type="match status" value="1"/>
</dbReference>
<evidence type="ECO:0000256" key="8">
    <source>
        <dbReference type="SAM" id="MobiDB-lite"/>
    </source>
</evidence>
<keyword evidence="3" id="KW-0677">Repeat</keyword>
<reference evidence="9" key="1">
    <citation type="journal article" date="2014" name="Nat. Commun.">
        <title>Genome sequence of mungbean and insights into evolution within Vigna species.</title>
        <authorList>
            <person name="Kang Y.J."/>
            <person name="Kim S.K."/>
            <person name="Kim M.Y."/>
            <person name="Lestari P."/>
            <person name="Kim K.H."/>
            <person name="Ha B.K."/>
            <person name="Jun T.H."/>
            <person name="Hwang W.J."/>
            <person name="Lee T."/>
            <person name="Lee J."/>
            <person name="Shim S."/>
            <person name="Yoon M.Y."/>
            <person name="Jang Y.E."/>
            <person name="Han K.S."/>
            <person name="Taeprayoon P."/>
            <person name="Yoon N."/>
            <person name="Somta P."/>
            <person name="Tanya P."/>
            <person name="Kim K.S."/>
            <person name="Gwag J.G."/>
            <person name="Moon J.K."/>
            <person name="Lee Y.H."/>
            <person name="Park B.S."/>
            <person name="Bombarely A."/>
            <person name="Doyle J.J."/>
            <person name="Jackson S.A."/>
            <person name="Schafleitner R."/>
            <person name="Srinives P."/>
            <person name="Varshney R.K."/>
            <person name="Lee S.H."/>
        </authorList>
    </citation>
    <scope>NUCLEOTIDE SEQUENCE [LARGE SCALE GENOMIC DNA]</scope>
    <source>
        <strain evidence="9">cv. VC1973A</strain>
    </source>
</reference>
<evidence type="ECO:0000256" key="4">
    <source>
        <dbReference type="ARBA" id="ARBA00023015"/>
    </source>
</evidence>
<keyword evidence="4" id="KW-0805">Transcription regulation</keyword>
<feature type="repeat" description="WD" evidence="7">
    <location>
        <begin position="320"/>
        <end position="351"/>
    </location>
</feature>
<evidence type="ECO:0000313" key="10">
    <source>
        <dbReference type="RefSeq" id="XP_014508903.1"/>
    </source>
</evidence>
<dbReference type="InterPro" id="IPR015943">
    <property type="entry name" value="WD40/YVTN_repeat-like_dom_sf"/>
</dbReference>
<feature type="repeat" description="WD" evidence="7">
    <location>
        <begin position="261"/>
        <end position="298"/>
    </location>
</feature>
<dbReference type="SUPFAM" id="SSF50978">
    <property type="entry name" value="WD40 repeat-like"/>
    <property type="match status" value="1"/>
</dbReference>
<dbReference type="SMART" id="SM00667">
    <property type="entry name" value="LisH"/>
    <property type="match status" value="1"/>
</dbReference>
<gene>
    <name evidence="10" type="primary">LOC106768330</name>
</gene>
<dbReference type="CDD" id="cd00200">
    <property type="entry name" value="WD40"/>
    <property type="match status" value="1"/>
</dbReference>
<dbReference type="InterPro" id="IPR036322">
    <property type="entry name" value="WD40_repeat_dom_sf"/>
</dbReference>
<dbReference type="PANTHER" id="PTHR22846:SF72">
    <property type="entry name" value="F-BOX-LIKE_WD REPEAT TBL1XR1-LIKE PROTEIN"/>
    <property type="match status" value="1"/>
</dbReference>
<evidence type="ECO:0000256" key="1">
    <source>
        <dbReference type="ARBA" id="ARBA00004123"/>
    </source>
</evidence>
<feature type="repeat" description="WD" evidence="7">
    <location>
        <begin position="537"/>
        <end position="578"/>
    </location>
</feature>
<dbReference type="InterPro" id="IPR019775">
    <property type="entry name" value="WD40_repeat_CS"/>
</dbReference>
<evidence type="ECO:0000313" key="9">
    <source>
        <dbReference type="Proteomes" id="UP000087766"/>
    </source>
</evidence>
<dbReference type="GO" id="GO:0006357">
    <property type="term" value="P:regulation of transcription by RNA polymerase II"/>
    <property type="evidence" value="ECO:0007669"/>
    <property type="project" value="TreeGrafter"/>
</dbReference>
<evidence type="ECO:0000256" key="6">
    <source>
        <dbReference type="ARBA" id="ARBA00023242"/>
    </source>
</evidence>
<dbReference type="FunFam" id="2.130.10.10:FF:000218">
    <property type="entry name" value="WD40 repeat-containing protein HOS15"/>
    <property type="match status" value="1"/>
</dbReference>
<protein>
    <submittedName>
        <fullName evidence="10">WD40 repeat-containing protein HOS15 isoform X2</fullName>
    </submittedName>
</protein>